<evidence type="ECO:0000256" key="1">
    <source>
        <dbReference type="SAM" id="SignalP"/>
    </source>
</evidence>
<accession>A0A8J3BI37</accession>
<evidence type="ECO:0000313" key="3">
    <source>
        <dbReference type="EMBL" id="GGK21213.1"/>
    </source>
</evidence>
<comment type="caution">
    <text evidence="3">The sequence shown here is derived from an EMBL/GenBank/DDBJ whole genome shotgun (WGS) entry which is preliminary data.</text>
</comment>
<dbReference type="PANTHER" id="PTHR43031">
    <property type="entry name" value="FAD-DEPENDENT OXIDOREDUCTASE"/>
    <property type="match status" value="1"/>
</dbReference>
<sequence length="163" mass="19025">MKLNLFILLFFATFFGNAQESLSKLLNQYNKKQIPYMSVQELAMPKTQAVILDARKKNEYKVSHIKDAIWIGYNQFSIDSVLKQVPDKNKEIVVYCSIGIRSETIAAKLKKVGYNHVFNLYGGIFEWKNNMFPVYNSKEQETDSVHVFSKEWGKWLKRGIKVF</sequence>
<evidence type="ECO:0000259" key="2">
    <source>
        <dbReference type="PROSITE" id="PS50206"/>
    </source>
</evidence>
<keyword evidence="4" id="KW-1185">Reference proteome</keyword>
<dbReference type="PANTHER" id="PTHR43031:SF1">
    <property type="entry name" value="PYRIDINE NUCLEOTIDE-DISULPHIDE OXIDOREDUCTASE"/>
    <property type="match status" value="1"/>
</dbReference>
<dbReference type="NCBIfam" id="NF045521">
    <property type="entry name" value="rhoda_near_glyco"/>
    <property type="match status" value="1"/>
</dbReference>
<organism evidence="3 4">
    <name type="scientific">Yeosuana aromativorans</name>
    <dbReference type="NCBI Taxonomy" id="288019"/>
    <lineage>
        <taxon>Bacteria</taxon>
        <taxon>Pseudomonadati</taxon>
        <taxon>Bacteroidota</taxon>
        <taxon>Flavobacteriia</taxon>
        <taxon>Flavobacteriales</taxon>
        <taxon>Flavobacteriaceae</taxon>
        <taxon>Yeosuana</taxon>
    </lineage>
</organism>
<dbReference type="SUPFAM" id="SSF52821">
    <property type="entry name" value="Rhodanese/Cell cycle control phosphatase"/>
    <property type="match status" value="1"/>
</dbReference>
<dbReference type="AlphaFoldDB" id="A0A8J3BI37"/>
<evidence type="ECO:0000313" key="4">
    <source>
        <dbReference type="Proteomes" id="UP000612329"/>
    </source>
</evidence>
<reference evidence="3" key="2">
    <citation type="submission" date="2020-09" db="EMBL/GenBank/DDBJ databases">
        <authorList>
            <person name="Sun Q."/>
            <person name="Ohkuma M."/>
        </authorList>
    </citation>
    <scope>NUCLEOTIDE SEQUENCE</scope>
    <source>
        <strain evidence="3">JCM 12862</strain>
    </source>
</reference>
<keyword evidence="1" id="KW-0732">Signal</keyword>
<feature type="chain" id="PRO_5035231678" description="Rhodanese domain-containing protein" evidence="1">
    <location>
        <begin position="19"/>
        <end position="163"/>
    </location>
</feature>
<gene>
    <name evidence="3" type="ORF">GCM10007962_14150</name>
</gene>
<dbReference type="Proteomes" id="UP000612329">
    <property type="component" value="Unassembled WGS sequence"/>
</dbReference>
<dbReference type="Pfam" id="PF00581">
    <property type="entry name" value="Rhodanese"/>
    <property type="match status" value="1"/>
</dbReference>
<dbReference type="SMART" id="SM00450">
    <property type="entry name" value="RHOD"/>
    <property type="match status" value="1"/>
</dbReference>
<dbReference type="InterPro" id="IPR036873">
    <property type="entry name" value="Rhodanese-like_dom_sf"/>
</dbReference>
<dbReference type="InterPro" id="IPR001763">
    <property type="entry name" value="Rhodanese-like_dom"/>
</dbReference>
<dbReference type="EMBL" id="BMNR01000003">
    <property type="protein sequence ID" value="GGK21213.1"/>
    <property type="molecule type" value="Genomic_DNA"/>
</dbReference>
<dbReference type="RefSeq" id="WP_188651478.1">
    <property type="nucleotide sequence ID" value="NZ_BMNR01000003.1"/>
</dbReference>
<feature type="domain" description="Rhodanese" evidence="2">
    <location>
        <begin position="45"/>
        <end position="136"/>
    </location>
</feature>
<protein>
    <recommendedName>
        <fullName evidence="2">Rhodanese domain-containing protein</fullName>
    </recommendedName>
</protein>
<dbReference type="PROSITE" id="PS50206">
    <property type="entry name" value="RHODANESE_3"/>
    <property type="match status" value="1"/>
</dbReference>
<dbReference type="CDD" id="cd00158">
    <property type="entry name" value="RHOD"/>
    <property type="match status" value="1"/>
</dbReference>
<feature type="signal peptide" evidence="1">
    <location>
        <begin position="1"/>
        <end position="18"/>
    </location>
</feature>
<name>A0A8J3BI37_9FLAO</name>
<dbReference type="Gene3D" id="3.40.250.10">
    <property type="entry name" value="Rhodanese-like domain"/>
    <property type="match status" value="1"/>
</dbReference>
<reference evidence="3" key="1">
    <citation type="journal article" date="2014" name="Int. J. Syst. Evol. Microbiol.">
        <title>Complete genome sequence of Corynebacterium casei LMG S-19264T (=DSM 44701T), isolated from a smear-ripened cheese.</title>
        <authorList>
            <consortium name="US DOE Joint Genome Institute (JGI-PGF)"/>
            <person name="Walter F."/>
            <person name="Albersmeier A."/>
            <person name="Kalinowski J."/>
            <person name="Ruckert C."/>
        </authorList>
    </citation>
    <scope>NUCLEOTIDE SEQUENCE</scope>
    <source>
        <strain evidence="3">JCM 12862</strain>
    </source>
</reference>
<proteinExistence type="predicted"/>
<dbReference type="InterPro" id="IPR050229">
    <property type="entry name" value="GlpE_sulfurtransferase"/>
</dbReference>